<comment type="caution">
    <text evidence="1">The sequence shown here is derived from an EMBL/GenBank/DDBJ whole genome shotgun (WGS) entry which is preliminary data.</text>
</comment>
<feature type="non-terminal residue" evidence="1">
    <location>
        <position position="1"/>
    </location>
</feature>
<sequence>DGTFKPSDNVNLAEILKIVVLAAGVDLPTEVGSGVFLDVPDDVWYASHALYARDHNIILPDEYGDLHAESYVLRAALAEIIYRMMIVLENDGEPYPLHKNWDTYESNFLPFKIKYDAETWEIIENEAPPGRAFQNEVVFFRPDKELLQFSSRRLYSNSAIITVTLDKIGGWMDESQYFANMKLVFQGAQYTEFEIQVFNALEILYPDKRTVDWYIYLGNGEVLVVYTEFGDGALGYQLKQFIKAMLSTFEY</sequence>
<name>X0WPN2_9ZZZZ</name>
<gene>
    <name evidence="1" type="ORF">S01H1_64876</name>
</gene>
<reference evidence="1" key="1">
    <citation type="journal article" date="2014" name="Front. Microbiol.">
        <title>High frequency of phylogenetically diverse reductive dehalogenase-homologous genes in deep subseafloor sedimentary metagenomes.</title>
        <authorList>
            <person name="Kawai M."/>
            <person name="Futagami T."/>
            <person name="Toyoda A."/>
            <person name="Takaki Y."/>
            <person name="Nishi S."/>
            <person name="Hori S."/>
            <person name="Arai W."/>
            <person name="Tsubouchi T."/>
            <person name="Morono Y."/>
            <person name="Uchiyama I."/>
            <person name="Ito T."/>
            <person name="Fujiyama A."/>
            <person name="Inagaki F."/>
            <person name="Takami H."/>
        </authorList>
    </citation>
    <scope>NUCLEOTIDE SEQUENCE</scope>
    <source>
        <strain evidence="1">Expedition CK06-06</strain>
    </source>
</reference>
<evidence type="ECO:0000313" key="1">
    <source>
        <dbReference type="EMBL" id="GAG32610.1"/>
    </source>
</evidence>
<proteinExistence type="predicted"/>
<dbReference type="EMBL" id="BARS01042790">
    <property type="protein sequence ID" value="GAG32610.1"/>
    <property type="molecule type" value="Genomic_DNA"/>
</dbReference>
<organism evidence="1">
    <name type="scientific">marine sediment metagenome</name>
    <dbReference type="NCBI Taxonomy" id="412755"/>
    <lineage>
        <taxon>unclassified sequences</taxon>
        <taxon>metagenomes</taxon>
        <taxon>ecological metagenomes</taxon>
    </lineage>
</organism>
<dbReference type="AlphaFoldDB" id="X0WPN2"/>
<protein>
    <recommendedName>
        <fullName evidence="2">SLH domain-containing protein</fullName>
    </recommendedName>
</protein>
<feature type="non-terminal residue" evidence="1">
    <location>
        <position position="251"/>
    </location>
</feature>
<evidence type="ECO:0008006" key="2">
    <source>
        <dbReference type="Google" id="ProtNLM"/>
    </source>
</evidence>
<accession>X0WPN2</accession>